<dbReference type="PANTHER" id="PTHR28270:SF1">
    <property type="entry name" value="MEDIATOR OF RNA POLYMERASE II TRANSCRIPTION SUBUNIT 19"/>
    <property type="match status" value="1"/>
</dbReference>
<accession>A0A0P9IUS3</accession>
<dbReference type="GO" id="GO:0070847">
    <property type="term" value="C:core mediator complex"/>
    <property type="evidence" value="ECO:0007669"/>
    <property type="project" value="TreeGrafter"/>
</dbReference>
<dbReference type="RefSeq" id="XP_018269296.1">
    <property type="nucleotide sequence ID" value="XM_018417618.1"/>
</dbReference>
<name>A0A0P9IUS3_RHOGW</name>
<dbReference type="PANTHER" id="PTHR28270">
    <property type="entry name" value="MEDIATOR OF RNA POLYMERASE II TRANSCRIPTION SUBUNIT 19"/>
    <property type="match status" value="1"/>
</dbReference>
<sequence>MASSSSSSSTGHPQPPMWARHLIQLDNPHPSPLSGTDDLLSRFHLAPVYDTFLRPYLPQSHIPQPALPPSLDPHLALASATAGPPAPAPAPALAGAGAPAATAAGAAAAPASPSPAPQGGGLKITLGGIKFGAMGGSGTSAGGDSADGPLGAADGTKKRKRARMDKTYEHMVGDVLGRISHPRTSSSQPPNPSTSLLHLVSNPDPTPCPPLHPLDPHQVRDALTLRAGALAGFDMGVWEARSGVGGQGGAGGERRKKKKRKHDDAHGGADAKKQRR</sequence>
<dbReference type="GeneID" id="28978066"/>
<evidence type="ECO:0000256" key="8">
    <source>
        <dbReference type="ARBA" id="ARBA00032018"/>
    </source>
</evidence>
<evidence type="ECO:0000256" key="4">
    <source>
        <dbReference type="ARBA" id="ARBA00023015"/>
    </source>
</evidence>
<evidence type="ECO:0000256" key="2">
    <source>
        <dbReference type="ARBA" id="ARBA00009259"/>
    </source>
</evidence>
<proteinExistence type="inferred from homology"/>
<reference evidence="10 11" key="1">
    <citation type="journal article" date="2015" name="Front. Microbiol.">
        <title>Genome sequence of the plant growth promoting endophytic yeast Rhodotorula graminis WP1.</title>
        <authorList>
            <person name="Firrincieli A."/>
            <person name="Otillar R."/>
            <person name="Salamov A."/>
            <person name="Schmutz J."/>
            <person name="Khan Z."/>
            <person name="Redman R.S."/>
            <person name="Fleck N.D."/>
            <person name="Lindquist E."/>
            <person name="Grigoriev I.V."/>
            <person name="Doty S.L."/>
        </authorList>
    </citation>
    <scope>NUCLEOTIDE SEQUENCE [LARGE SCALE GENOMIC DNA]</scope>
    <source>
        <strain evidence="10 11">WP1</strain>
    </source>
</reference>
<evidence type="ECO:0000256" key="7">
    <source>
        <dbReference type="ARBA" id="ARBA00023242"/>
    </source>
</evidence>
<keyword evidence="7" id="KW-0539">Nucleus</keyword>
<comment type="subcellular location">
    <subcellularLocation>
        <location evidence="1">Nucleus</location>
    </subcellularLocation>
</comment>
<evidence type="ECO:0000313" key="11">
    <source>
        <dbReference type="Proteomes" id="UP000053890"/>
    </source>
</evidence>
<dbReference type="OMA" id="GLMPIYD"/>
<comment type="similarity">
    <text evidence="2">Belongs to the Mediator complex subunit 19 family.</text>
</comment>
<dbReference type="InterPro" id="IPR013942">
    <property type="entry name" value="Mediator_Med19_fun"/>
</dbReference>
<dbReference type="GO" id="GO:0016592">
    <property type="term" value="C:mediator complex"/>
    <property type="evidence" value="ECO:0007669"/>
    <property type="project" value="InterPro"/>
</dbReference>
<feature type="compositionally biased region" description="Basic and acidic residues" evidence="9">
    <location>
        <begin position="262"/>
        <end position="276"/>
    </location>
</feature>
<feature type="region of interest" description="Disordered" evidence="9">
    <location>
        <begin position="239"/>
        <end position="276"/>
    </location>
</feature>
<evidence type="ECO:0000256" key="6">
    <source>
        <dbReference type="ARBA" id="ARBA00023163"/>
    </source>
</evidence>
<keyword evidence="4" id="KW-0805">Transcription regulation</keyword>
<evidence type="ECO:0000256" key="3">
    <source>
        <dbReference type="ARBA" id="ARBA00019615"/>
    </source>
</evidence>
<evidence type="ECO:0000256" key="5">
    <source>
        <dbReference type="ARBA" id="ARBA00023159"/>
    </source>
</evidence>
<evidence type="ECO:0000313" key="10">
    <source>
        <dbReference type="EMBL" id="KPV73247.1"/>
    </source>
</evidence>
<dbReference type="GO" id="GO:0006357">
    <property type="term" value="P:regulation of transcription by RNA polymerase II"/>
    <property type="evidence" value="ECO:0007669"/>
    <property type="project" value="InterPro"/>
</dbReference>
<organism evidence="10 11">
    <name type="scientific">Rhodotorula graminis (strain WP1)</name>
    <dbReference type="NCBI Taxonomy" id="578459"/>
    <lineage>
        <taxon>Eukaryota</taxon>
        <taxon>Fungi</taxon>
        <taxon>Dikarya</taxon>
        <taxon>Basidiomycota</taxon>
        <taxon>Pucciniomycotina</taxon>
        <taxon>Microbotryomycetes</taxon>
        <taxon>Sporidiobolales</taxon>
        <taxon>Sporidiobolaceae</taxon>
        <taxon>Rhodotorula</taxon>
    </lineage>
</organism>
<dbReference type="OrthoDB" id="2160599at2759"/>
<keyword evidence="5" id="KW-0010">Activator</keyword>
<keyword evidence="6" id="KW-0804">Transcription</keyword>
<dbReference type="GO" id="GO:0003712">
    <property type="term" value="F:transcription coregulator activity"/>
    <property type="evidence" value="ECO:0007669"/>
    <property type="project" value="InterPro"/>
</dbReference>
<feature type="region of interest" description="Disordered" evidence="9">
    <location>
        <begin position="138"/>
        <end position="164"/>
    </location>
</feature>
<dbReference type="AlphaFoldDB" id="A0A0P9IUS3"/>
<gene>
    <name evidence="10" type="ORF">RHOBADRAFT_55019</name>
</gene>
<keyword evidence="11" id="KW-1185">Reference proteome</keyword>
<evidence type="ECO:0000256" key="1">
    <source>
        <dbReference type="ARBA" id="ARBA00004123"/>
    </source>
</evidence>
<dbReference type="EMBL" id="KQ474083">
    <property type="protein sequence ID" value="KPV73247.1"/>
    <property type="molecule type" value="Genomic_DNA"/>
</dbReference>
<protein>
    <recommendedName>
        <fullName evidence="3">Mediator of RNA polymerase II transcription subunit 19</fullName>
    </recommendedName>
    <alternativeName>
        <fullName evidence="8">Mediator complex subunit 19</fullName>
    </alternativeName>
</protein>
<dbReference type="STRING" id="578459.A0A0P9IUS3"/>
<feature type="region of interest" description="Disordered" evidence="9">
    <location>
        <begin position="1"/>
        <end position="34"/>
    </location>
</feature>
<dbReference type="Proteomes" id="UP000053890">
    <property type="component" value="Unassembled WGS sequence"/>
</dbReference>
<evidence type="ECO:0000256" key="9">
    <source>
        <dbReference type="SAM" id="MobiDB-lite"/>
    </source>
</evidence>